<dbReference type="InterPro" id="IPR006150">
    <property type="entry name" value="Cys_repeat_1"/>
</dbReference>
<dbReference type="Proteomes" id="UP001303046">
    <property type="component" value="Unassembled WGS sequence"/>
</dbReference>
<protein>
    <recommendedName>
        <fullName evidence="1">EB domain-containing protein</fullName>
    </recommendedName>
</protein>
<gene>
    <name evidence="2" type="primary">Necator_chrV.g18374</name>
    <name evidence="2" type="ORF">RB195_013583</name>
</gene>
<name>A0ABR1DXS2_NECAM</name>
<dbReference type="Pfam" id="PF01683">
    <property type="entry name" value="EB"/>
    <property type="match status" value="1"/>
</dbReference>
<evidence type="ECO:0000259" key="1">
    <source>
        <dbReference type="Pfam" id="PF01683"/>
    </source>
</evidence>
<feature type="domain" description="EB" evidence="1">
    <location>
        <begin position="468"/>
        <end position="528"/>
    </location>
</feature>
<sequence>MRKIVGNLLKEAEATMSSTKEKRGAVFAETTALTNTVKSFRSTFHIADFKKNKRNITRIERKQPVEFRDQEVIQVKGQNCCACASTPGVVVVSSGRRQLVCCQFIRRFRRIIPAMLLSILLLYYAVSDASEHYCPGGGAVVVGFSGNLASCDLLNQCNNGQICNPQLGVCCTKIRTCPRPAKAILNAITGKPILCQIKFGRAMPCPNGGYCETKTGFCCLSGNAAVTTTPQVPTRPWLGQFCKIRDGCEGGAVCMCDSRNKCTCDCPAELGYAKSSDGRTCQRVRRRLKEKCKTDMECSAAFSECSTGGCRCKKGFQRDGKGGCKPISYNCVNNGKALMISDEIVHCSMRASIAKLTFNSSPKNTTRTPKFKSVNATADWSGNRDDDCPEEYYCVPLFDDASKPGYYQGFCCPSPGKTRPVCPVGEPHETSFPPDYGCDDCPIEYYCHRDAFYREKAICCAKPCISLEDVYHEGQCYPTAFYGDSCHISAQCSPSRNSTDEFSENSPLECVKGVCTCRAGFSHIDGECKRVMCTVGLRGEPSVDRNNQLIRCERSADCSQGQMCDPNTHVCCKGTNRCPKDYVETGETCENDRCQDPDNICHRPKAGKVKICCTLDGV</sequence>
<evidence type="ECO:0000313" key="2">
    <source>
        <dbReference type="EMBL" id="KAK6754681.1"/>
    </source>
</evidence>
<dbReference type="SMART" id="SM00289">
    <property type="entry name" value="WR1"/>
    <property type="match status" value="5"/>
</dbReference>
<proteinExistence type="predicted"/>
<accession>A0ABR1DXS2</accession>
<comment type="caution">
    <text evidence="2">The sequence shown here is derived from an EMBL/GenBank/DDBJ whole genome shotgun (WGS) entry which is preliminary data.</text>
</comment>
<reference evidence="2 3" key="1">
    <citation type="submission" date="2023-08" db="EMBL/GenBank/DDBJ databases">
        <title>A Necator americanus chromosomal reference genome.</title>
        <authorList>
            <person name="Ilik V."/>
            <person name="Petrzelkova K.J."/>
            <person name="Pardy F."/>
            <person name="Fuh T."/>
            <person name="Niatou-Singa F.S."/>
            <person name="Gouil Q."/>
            <person name="Baker L."/>
            <person name="Ritchie M.E."/>
            <person name="Jex A.R."/>
            <person name="Gazzola D."/>
            <person name="Li H."/>
            <person name="Toshio Fujiwara R."/>
            <person name="Zhan B."/>
            <person name="Aroian R.V."/>
            <person name="Pafco B."/>
            <person name="Schwarz E.M."/>
        </authorList>
    </citation>
    <scope>NUCLEOTIDE SEQUENCE [LARGE SCALE GENOMIC DNA]</scope>
    <source>
        <strain evidence="2 3">Aroian</strain>
        <tissue evidence="2">Whole animal</tissue>
    </source>
</reference>
<evidence type="ECO:0000313" key="3">
    <source>
        <dbReference type="Proteomes" id="UP001303046"/>
    </source>
</evidence>
<dbReference type="InterPro" id="IPR006149">
    <property type="entry name" value="EB_dom"/>
</dbReference>
<organism evidence="2 3">
    <name type="scientific">Necator americanus</name>
    <name type="common">Human hookworm</name>
    <dbReference type="NCBI Taxonomy" id="51031"/>
    <lineage>
        <taxon>Eukaryota</taxon>
        <taxon>Metazoa</taxon>
        <taxon>Ecdysozoa</taxon>
        <taxon>Nematoda</taxon>
        <taxon>Chromadorea</taxon>
        <taxon>Rhabditida</taxon>
        <taxon>Rhabditina</taxon>
        <taxon>Rhabditomorpha</taxon>
        <taxon>Strongyloidea</taxon>
        <taxon>Ancylostomatidae</taxon>
        <taxon>Bunostominae</taxon>
        <taxon>Necator</taxon>
    </lineage>
</organism>
<dbReference type="EMBL" id="JAVFWL010000005">
    <property type="protein sequence ID" value="KAK6754681.1"/>
    <property type="molecule type" value="Genomic_DNA"/>
</dbReference>
<keyword evidence="3" id="KW-1185">Reference proteome</keyword>